<feature type="transmembrane region" description="Helical" evidence="1">
    <location>
        <begin position="53"/>
        <end position="70"/>
    </location>
</feature>
<feature type="transmembrane region" description="Helical" evidence="1">
    <location>
        <begin position="160"/>
        <end position="186"/>
    </location>
</feature>
<feature type="transmembrane region" description="Helical" evidence="1">
    <location>
        <begin position="266"/>
        <end position="287"/>
    </location>
</feature>
<dbReference type="Proteomes" id="UP001524499">
    <property type="component" value="Unassembled WGS sequence"/>
</dbReference>
<evidence type="ECO:0000256" key="1">
    <source>
        <dbReference type="SAM" id="Phobius"/>
    </source>
</evidence>
<keyword evidence="1" id="KW-0812">Transmembrane</keyword>
<reference evidence="2 3" key="1">
    <citation type="submission" date="2022-07" db="EMBL/GenBank/DDBJ databases">
        <title>Methylomonas rivi sp. nov., Methylomonas rosea sp. nov., Methylomonas aureus sp. nov. and Methylomonas subterranea sp. nov., four novel methanotrophs isolated from a freshwater creek and the deep terrestrial subsurface.</title>
        <authorList>
            <person name="Abin C."/>
            <person name="Sankaranarayanan K."/>
            <person name="Garner C."/>
            <person name="Sindelar R."/>
            <person name="Kotary K."/>
            <person name="Garner R."/>
            <person name="Barclay S."/>
            <person name="Lawson P."/>
            <person name="Krumholz L."/>
        </authorList>
    </citation>
    <scope>NUCLEOTIDE SEQUENCE [LARGE SCALE GENOMIC DNA]</scope>
    <source>
        <strain evidence="2 3">SURF-2</strain>
    </source>
</reference>
<feature type="transmembrane region" description="Helical" evidence="1">
    <location>
        <begin position="101"/>
        <end position="122"/>
    </location>
</feature>
<name>A0ABT1TJJ5_9GAMM</name>
<sequence>MRFLAAYIMKGRLQAMTVAAAFALLSLKFPPASIVSSASVALVTLRRGGTEGLYVLACACLAAAILSVFLGIGYQFALLYGLVLWTPVWLISIVLREGRNLAVAIEIAVLLGVAAVVGFYVYQAQPAQVWAGVLSVMMQPMLEARPDVPVEQIKQSAQAFAHFMTGAIAAGSVYGLLFGLFLARWWQAALYNPGGFRVEFLAMKSHAKLAMATLVLLAAAALSSGMLAEVCWNMLLVMFVLYTFIGTAALHACFAEMKGSRFMVPFLYLTLVVIPHMMVIIAVVGLLDNWLNLRNKISNKTAD</sequence>
<accession>A0ABT1TJJ5</accession>
<feature type="transmembrane region" description="Helical" evidence="1">
    <location>
        <begin position="234"/>
        <end position="254"/>
    </location>
</feature>
<comment type="caution">
    <text evidence="2">The sequence shown here is derived from an EMBL/GenBank/DDBJ whole genome shotgun (WGS) entry which is preliminary data.</text>
</comment>
<gene>
    <name evidence="2" type="ORF">NP590_16145</name>
</gene>
<keyword evidence="1" id="KW-0472">Membrane</keyword>
<organism evidence="2 3">
    <name type="scientific">Methylomonas subterranea</name>
    <dbReference type="NCBI Taxonomy" id="2952225"/>
    <lineage>
        <taxon>Bacteria</taxon>
        <taxon>Pseudomonadati</taxon>
        <taxon>Pseudomonadota</taxon>
        <taxon>Gammaproteobacteria</taxon>
        <taxon>Methylococcales</taxon>
        <taxon>Methylococcaceae</taxon>
        <taxon>Methylomonas</taxon>
    </lineage>
</organism>
<keyword evidence="1" id="KW-1133">Transmembrane helix</keyword>
<evidence type="ECO:0000313" key="2">
    <source>
        <dbReference type="EMBL" id="MCQ8105644.1"/>
    </source>
</evidence>
<protein>
    <recommendedName>
        <fullName evidence="4">DUF2232 domain-containing protein</fullName>
    </recommendedName>
</protein>
<keyword evidence="3" id="KW-1185">Reference proteome</keyword>
<feature type="transmembrane region" description="Helical" evidence="1">
    <location>
        <begin position="207"/>
        <end position="228"/>
    </location>
</feature>
<dbReference type="RefSeq" id="WP_256603656.1">
    <property type="nucleotide sequence ID" value="NZ_JANIBJ010000034.1"/>
</dbReference>
<feature type="transmembrane region" description="Helical" evidence="1">
    <location>
        <begin position="77"/>
        <end position="95"/>
    </location>
</feature>
<evidence type="ECO:0008006" key="4">
    <source>
        <dbReference type="Google" id="ProtNLM"/>
    </source>
</evidence>
<dbReference type="EMBL" id="JANIBJ010000034">
    <property type="protein sequence ID" value="MCQ8105644.1"/>
    <property type="molecule type" value="Genomic_DNA"/>
</dbReference>
<proteinExistence type="predicted"/>
<evidence type="ECO:0000313" key="3">
    <source>
        <dbReference type="Proteomes" id="UP001524499"/>
    </source>
</evidence>